<dbReference type="AlphaFoldDB" id="A0A857JE86"/>
<keyword evidence="2" id="KW-1185">Reference proteome</keyword>
<dbReference type="KEGG" id="xyk:GT347_25145"/>
<organism evidence="1 2">
    <name type="scientific">Xylophilus rhododendri</name>
    <dbReference type="NCBI Taxonomy" id="2697032"/>
    <lineage>
        <taxon>Bacteria</taxon>
        <taxon>Pseudomonadati</taxon>
        <taxon>Pseudomonadota</taxon>
        <taxon>Betaproteobacteria</taxon>
        <taxon>Burkholderiales</taxon>
        <taxon>Xylophilus</taxon>
    </lineage>
</organism>
<name>A0A857JE86_9BURK</name>
<evidence type="ECO:0000313" key="1">
    <source>
        <dbReference type="EMBL" id="QHJ00986.1"/>
    </source>
</evidence>
<protein>
    <submittedName>
        <fullName evidence="1">Uncharacterized protein</fullName>
    </submittedName>
</protein>
<dbReference type="RefSeq" id="WP_160554795.1">
    <property type="nucleotide sequence ID" value="NZ_CP047650.1"/>
</dbReference>
<dbReference type="InterPro" id="IPR008514">
    <property type="entry name" value="T6SS_Hcp"/>
</dbReference>
<dbReference type="SUPFAM" id="SSF141452">
    <property type="entry name" value="Hcp1-like"/>
    <property type="match status" value="1"/>
</dbReference>
<sequence>MSTLFLKLAVGNRALAGDATTQGFAGQIVLDTFGWSTSAKHVPTGTGTRTTVSHGHVKLGKVFDRASTALYGYMKNQQEIGSAVITLADSTLHDDKPLVMLEMSLAKCFVVSLSARAADSGSVMRVAEELVLSFETGTLRYFPLMRTAQGRESPTTYDIPKSRTQA</sequence>
<accession>A0A857JE86</accession>
<gene>
    <name evidence="1" type="ORF">GT347_25145</name>
</gene>
<dbReference type="Gene3D" id="2.30.110.20">
    <property type="entry name" value="Hcp1-like"/>
    <property type="match status" value="1"/>
</dbReference>
<dbReference type="Proteomes" id="UP000464787">
    <property type="component" value="Chromosome"/>
</dbReference>
<dbReference type="EMBL" id="CP047650">
    <property type="protein sequence ID" value="QHJ00986.1"/>
    <property type="molecule type" value="Genomic_DNA"/>
</dbReference>
<evidence type="ECO:0000313" key="2">
    <source>
        <dbReference type="Proteomes" id="UP000464787"/>
    </source>
</evidence>
<reference evidence="1 2" key="1">
    <citation type="submission" date="2020-01" db="EMBL/GenBank/DDBJ databases">
        <title>Genome sequencing of strain KACC 21265.</title>
        <authorList>
            <person name="Heo J."/>
            <person name="Kim S.-J."/>
            <person name="Kim J.-S."/>
            <person name="Hong S.-B."/>
            <person name="Kwon S.-W."/>
        </authorList>
    </citation>
    <scope>NUCLEOTIDE SEQUENCE [LARGE SCALE GENOMIC DNA]</scope>
    <source>
        <strain evidence="1 2">KACC 21265</strain>
    </source>
</reference>
<dbReference type="InterPro" id="IPR036624">
    <property type="entry name" value="Hcp1-lik_sf"/>
</dbReference>
<dbReference type="Pfam" id="PF05638">
    <property type="entry name" value="T6SS_HCP"/>
    <property type="match status" value="1"/>
</dbReference>
<proteinExistence type="predicted"/>